<accession>A0A5E4BVP3</accession>
<dbReference type="AlphaFoldDB" id="A0A5E4BVP3"/>
<keyword evidence="3" id="KW-1185">Reference proteome</keyword>
<evidence type="ECO:0000313" key="1">
    <source>
        <dbReference type="EMBL" id="KAF7463052.1"/>
    </source>
</evidence>
<dbReference type="EMBL" id="CABDUW010000691">
    <property type="protein sequence ID" value="VTJ73687.1"/>
    <property type="molecule type" value="Genomic_DNA"/>
</dbReference>
<evidence type="ECO:0000313" key="3">
    <source>
        <dbReference type="Proteomes" id="UP000335636"/>
    </source>
</evidence>
<reference evidence="1" key="2">
    <citation type="submission" date="2020-08" db="EMBL/GenBank/DDBJ databases">
        <authorList>
            <person name="Shumante A."/>
            <person name="Zimin A.V."/>
            <person name="Puiu D."/>
            <person name="Salzberg S.L."/>
        </authorList>
    </citation>
    <scope>NUCLEOTIDE SEQUENCE</scope>
    <source>
        <strain evidence="1">WC2-LM</strain>
        <tissue evidence="1">Liver</tissue>
    </source>
</reference>
<name>A0A5E4BVP3_MARMO</name>
<gene>
    <name evidence="1" type="ORF">GHT09_010409</name>
    <name evidence="2" type="ORF">MONAX_5E045661</name>
</gene>
<protein>
    <submittedName>
        <fullName evidence="2">Uncharacterized protein</fullName>
    </submittedName>
</protein>
<dbReference type="EMBL" id="WJEC01008270">
    <property type="protein sequence ID" value="KAF7463052.1"/>
    <property type="molecule type" value="Genomic_DNA"/>
</dbReference>
<sequence length="180" mass="19673">MKWRSLDKISHCHECVPFNSFSWTVKKGPTWRAGRREFPLHPAPSPVPRAGDQAADLLVFMVRSSGVCKLSGPLFSSAGSFQNRALCLQKRLGLLPAREVPFSALGPQLCVLKCWAEGCWESLWEPAVCCPLVAKGLEALALPVHLPASSNLGPLTLSAEKTNTSPVKEKVLRTWPVEST</sequence>
<organism evidence="2 3">
    <name type="scientific">Marmota monax</name>
    <name type="common">Woodchuck</name>
    <dbReference type="NCBI Taxonomy" id="9995"/>
    <lineage>
        <taxon>Eukaryota</taxon>
        <taxon>Metazoa</taxon>
        <taxon>Chordata</taxon>
        <taxon>Craniata</taxon>
        <taxon>Vertebrata</taxon>
        <taxon>Euteleostomi</taxon>
        <taxon>Mammalia</taxon>
        <taxon>Eutheria</taxon>
        <taxon>Euarchontoglires</taxon>
        <taxon>Glires</taxon>
        <taxon>Rodentia</taxon>
        <taxon>Sciuromorpha</taxon>
        <taxon>Sciuridae</taxon>
        <taxon>Xerinae</taxon>
        <taxon>Marmotini</taxon>
        <taxon>Marmota</taxon>
    </lineage>
</organism>
<evidence type="ECO:0000313" key="2">
    <source>
        <dbReference type="EMBL" id="VTJ73687.1"/>
    </source>
</evidence>
<proteinExistence type="predicted"/>
<dbReference type="Proteomes" id="UP000662637">
    <property type="component" value="Unassembled WGS sequence"/>
</dbReference>
<reference evidence="2 3" key="1">
    <citation type="submission" date="2019-04" db="EMBL/GenBank/DDBJ databases">
        <authorList>
            <person name="Alioto T."/>
            <person name="Alioto T."/>
        </authorList>
    </citation>
    <scope>NUCLEOTIDE SEQUENCE [LARGE SCALE GENOMIC DNA]</scope>
</reference>
<dbReference type="Proteomes" id="UP000335636">
    <property type="component" value="Unassembled WGS sequence"/>
</dbReference>